<keyword evidence="4" id="KW-1185">Reference proteome</keyword>
<dbReference type="Pfam" id="PF26571">
    <property type="entry name" value="VldE"/>
    <property type="match status" value="1"/>
</dbReference>
<evidence type="ECO:0000313" key="4">
    <source>
        <dbReference type="Proteomes" id="UP000515563"/>
    </source>
</evidence>
<keyword evidence="1" id="KW-0812">Transmembrane</keyword>
<dbReference type="RefSeq" id="WP_185444242.1">
    <property type="nucleotide sequence ID" value="NZ_CP043661.1"/>
</dbReference>
<accession>A0A7G6X6G7</accession>
<feature type="domain" description="ARB-07466-like C-terminal" evidence="2">
    <location>
        <begin position="258"/>
        <end position="358"/>
    </location>
</feature>
<keyword evidence="1" id="KW-1133">Transmembrane helix</keyword>
<keyword evidence="1" id="KW-0472">Membrane</keyword>
<dbReference type="AlphaFoldDB" id="A0A7G6X6G7"/>
<dbReference type="KEGG" id="kqi:F1D05_32840"/>
<sequence length="378" mass="39663">MFDERDLGRAVTFASRGILLKVGGVLALVGVVSLLMLAPFGGGTTSQAACSPLAPGQAGDPRANGPLRGIQVGFAKIIDEVAVRRGLPGQATLVALMTALQESQLMNLTYGDRDSVGLFQQRPTAGWGTVTELLDPRYSTNAFFGGAEAPDPPGLVDIDGWPSMSYNDAAQAVQVSGHPDYYAKHEQDARDIAAAAGIDLNRSGDPYAGRAGTSPANEGNENFAEDNDCGQGLVAGKPVNGVWPAQDATVTDPSGTGGLVTPRTAAWVAQARQALGTLSLSCWDAHVWNPTSDHPKGRACDVMVGADARKSPTAKAKGDQIANWAVQTAGQTGIHYVIWYGKIWSARRGTWIPYNGGGVYNPTDATGGHFDHVHVSLW</sequence>
<dbReference type="InterPro" id="IPR058593">
    <property type="entry name" value="ARB_07466-like_C"/>
</dbReference>
<gene>
    <name evidence="3" type="ORF">F1D05_32840</name>
</gene>
<dbReference type="Proteomes" id="UP000515563">
    <property type="component" value="Chromosome"/>
</dbReference>
<evidence type="ECO:0000256" key="1">
    <source>
        <dbReference type="SAM" id="Phobius"/>
    </source>
</evidence>
<protein>
    <recommendedName>
        <fullName evidence="2">ARB-07466-like C-terminal domain-containing protein</fullName>
    </recommendedName>
</protein>
<evidence type="ECO:0000313" key="3">
    <source>
        <dbReference type="EMBL" id="QNE21832.1"/>
    </source>
</evidence>
<evidence type="ECO:0000259" key="2">
    <source>
        <dbReference type="Pfam" id="PF26571"/>
    </source>
</evidence>
<dbReference type="EMBL" id="CP043661">
    <property type="protein sequence ID" value="QNE21832.1"/>
    <property type="molecule type" value="Genomic_DNA"/>
</dbReference>
<feature type="transmembrane region" description="Helical" evidence="1">
    <location>
        <begin position="18"/>
        <end position="40"/>
    </location>
</feature>
<organism evidence="3 4">
    <name type="scientific">Kribbella qitaiheensis</name>
    <dbReference type="NCBI Taxonomy" id="1544730"/>
    <lineage>
        <taxon>Bacteria</taxon>
        <taxon>Bacillati</taxon>
        <taxon>Actinomycetota</taxon>
        <taxon>Actinomycetes</taxon>
        <taxon>Propionibacteriales</taxon>
        <taxon>Kribbellaceae</taxon>
        <taxon>Kribbella</taxon>
    </lineage>
</organism>
<reference evidence="4" key="1">
    <citation type="submission" date="2019-09" db="EMBL/GenBank/DDBJ databases">
        <title>Antimicrobial potential of Antarctic Bacteria.</title>
        <authorList>
            <person name="Benaud N."/>
            <person name="Edwards R.J."/>
            <person name="Ferrari B.C."/>
        </authorList>
    </citation>
    <scope>NUCLEOTIDE SEQUENCE [LARGE SCALE GENOMIC DNA]</scope>
    <source>
        <strain evidence="4">SPB151</strain>
    </source>
</reference>
<reference evidence="3 4" key="2">
    <citation type="journal article" date="2020" name="Microbiol. Resour. Announc.">
        <title>Antarctic desert soil bacteria exhibit high novel natural product potential, evaluated through long-read genome sequencing and comparative genomics.</title>
        <authorList>
            <person name="Benaud N."/>
            <person name="Edwards R.J."/>
            <person name="Amos T.G."/>
            <person name="D'Agostino P.M."/>
            <person name="Gutierrez-Chavez C."/>
            <person name="Montgomery K."/>
            <person name="Nicetic I."/>
            <person name="Ferrari B.C."/>
        </authorList>
    </citation>
    <scope>NUCLEOTIDE SEQUENCE [LARGE SCALE GENOMIC DNA]</scope>
    <source>
        <strain evidence="3 4">SPB151</strain>
    </source>
</reference>
<name>A0A7G6X6G7_9ACTN</name>
<proteinExistence type="predicted"/>